<dbReference type="InterPro" id="IPR018527">
    <property type="entry name" value="Rubredoxin_Fe_BS"/>
</dbReference>
<keyword evidence="9" id="KW-1185">Reference proteome</keyword>
<name>A0A1U7M0P1_9FIRM</name>
<keyword evidence="4 6" id="KW-0249">Electron transport</keyword>
<feature type="binding site" evidence="7">
    <location>
        <position position="39"/>
    </location>
    <ligand>
        <name>Fe cation</name>
        <dbReference type="ChEBI" id="CHEBI:24875"/>
    </ligand>
</feature>
<dbReference type="PANTHER" id="PTHR47627">
    <property type="entry name" value="RUBREDOXIN"/>
    <property type="match status" value="1"/>
</dbReference>
<evidence type="ECO:0000313" key="9">
    <source>
        <dbReference type="Proteomes" id="UP000187166"/>
    </source>
</evidence>
<dbReference type="PANTHER" id="PTHR47627:SF1">
    <property type="entry name" value="RUBREDOXIN-1-RELATED"/>
    <property type="match status" value="1"/>
</dbReference>
<gene>
    <name evidence="8" type="ORF">BIV18_06815</name>
</gene>
<feature type="binding site" evidence="7">
    <location>
        <position position="9"/>
    </location>
    <ligand>
        <name>Fe cation</name>
        <dbReference type="ChEBI" id="CHEBI:24875"/>
    </ligand>
</feature>
<dbReference type="GO" id="GO:0009055">
    <property type="term" value="F:electron transfer activity"/>
    <property type="evidence" value="ECO:0007669"/>
    <property type="project" value="InterPro"/>
</dbReference>
<evidence type="ECO:0000256" key="7">
    <source>
        <dbReference type="PIRSR" id="PIRSR000071-1"/>
    </source>
</evidence>
<dbReference type="RefSeq" id="WP_075659881.1">
    <property type="nucleotide sequence ID" value="NZ_JABDSR010000007.1"/>
</dbReference>
<dbReference type="PRINTS" id="PR00163">
    <property type="entry name" value="RUBREDOXIN"/>
</dbReference>
<dbReference type="STRING" id="1465756.BIV18_06815"/>
<feature type="binding site" evidence="7">
    <location>
        <position position="6"/>
    </location>
    <ligand>
        <name>Fe cation</name>
        <dbReference type="ChEBI" id="CHEBI:24875"/>
    </ligand>
</feature>
<keyword evidence="2 6" id="KW-0813">Transport</keyword>
<organism evidence="8 9">
    <name type="scientific">Peptoniphilus porci</name>
    <dbReference type="NCBI Taxonomy" id="2652280"/>
    <lineage>
        <taxon>Bacteria</taxon>
        <taxon>Bacillati</taxon>
        <taxon>Bacillota</taxon>
        <taxon>Tissierellia</taxon>
        <taxon>Tissierellales</taxon>
        <taxon>Peptoniphilaceae</taxon>
        <taxon>Peptoniphilus</taxon>
    </lineage>
</organism>
<dbReference type="Proteomes" id="UP000187166">
    <property type="component" value="Unassembled WGS sequence"/>
</dbReference>
<dbReference type="InterPro" id="IPR024922">
    <property type="entry name" value="Rubredoxin"/>
</dbReference>
<dbReference type="SUPFAM" id="SSF57802">
    <property type="entry name" value="Rubredoxin-like"/>
    <property type="match status" value="1"/>
</dbReference>
<dbReference type="FunFam" id="2.20.28.10:FF:000001">
    <property type="entry name" value="Rubredoxin"/>
    <property type="match status" value="1"/>
</dbReference>
<accession>A0A848RET8</accession>
<proteinExistence type="inferred from homology"/>
<dbReference type="PROSITE" id="PS50903">
    <property type="entry name" value="RUBREDOXIN_LIKE"/>
    <property type="match status" value="1"/>
</dbReference>
<dbReference type="InterPro" id="IPR024934">
    <property type="entry name" value="Rubredoxin-like_dom"/>
</dbReference>
<feature type="binding site" evidence="7">
    <location>
        <position position="42"/>
    </location>
    <ligand>
        <name>Fe cation</name>
        <dbReference type="ChEBI" id="CHEBI:24875"/>
    </ligand>
</feature>
<dbReference type="CDD" id="cd00730">
    <property type="entry name" value="rubredoxin"/>
    <property type="match status" value="1"/>
</dbReference>
<dbReference type="AlphaFoldDB" id="A0A1U7M0P1"/>
<evidence type="ECO:0000256" key="5">
    <source>
        <dbReference type="ARBA" id="ARBA00023004"/>
    </source>
</evidence>
<dbReference type="EMBL" id="MJIH01000001">
    <property type="protein sequence ID" value="OLR65242.1"/>
    <property type="molecule type" value="Genomic_DNA"/>
</dbReference>
<evidence type="ECO:0000313" key="8">
    <source>
        <dbReference type="EMBL" id="OLR65242.1"/>
    </source>
</evidence>
<evidence type="ECO:0000256" key="6">
    <source>
        <dbReference type="PIRNR" id="PIRNR000071"/>
    </source>
</evidence>
<evidence type="ECO:0000256" key="1">
    <source>
        <dbReference type="ARBA" id="ARBA00005337"/>
    </source>
</evidence>
<evidence type="ECO:0000256" key="2">
    <source>
        <dbReference type="ARBA" id="ARBA00022448"/>
    </source>
</evidence>
<dbReference type="InterPro" id="IPR050526">
    <property type="entry name" value="Rubredoxin_ET"/>
</dbReference>
<evidence type="ECO:0000256" key="4">
    <source>
        <dbReference type="ARBA" id="ARBA00022982"/>
    </source>
</evidence>
<comment type="cofactor">
    <cofactor evidence="6 7">
        <name>Fe(3+)</name>
        <dbReference type="ChEBI" id="CHEBI:29034"/>
    </cofactor>
    <text evidence="6 7">Binds 1 Fe(3+) ion per subunit.</text>
</comment>
<dbReference type="InterPro" id="IPR024935">
    <property type="entry name" value="Rubredoxin_dom"/>
</dbReference>
<dbReference type="PROSITE" id="PS00202">
    <property type="entry name" value="RUBREDOXIN"/>
    <property type="match status" value="1"/>
</dbReference>
<comment type="caution">
    <text evidence="8">The sequence shown here is derived from an EMBL/GenBank/DDBJ whole genome shotgun (WGS) entry which is preliminary data.</text>
</comment>
<sequence length="53" mass="5894">MKKYECTLCGYIYDPEVGDEENGIKAGTDFADLPEDWVCPLCGAEKSDFEPAE</sequence>
<dbReference type="Pfam" id="PF00301">
    <property type="entry name" value="Rubredoxin"/>
    <property type="match status" value="1"/>
</dbReference>
<dbReference type="Gene3D" id="2.20.28.10">
    <property type="match status" value="1"/>
</dbReference>
<keyword evidence="3 6" id="KW-0479">Metal-binding</keyword>
<protein>
    <recommendedName>
        <fullName evidence="6">Rubredoxin</fullName>
    </recommendedName>
</protein>
<keyword evidence="5 6" id="KW-0408">Iron</keyword>
<dbReference type="NCBIfam" id="NF045768">
    <property type="entry name" value="RubredRD"/>
    <property type="match status" value="1"/>
</dbReference>
<accession>A0A1U7M0P1</accession>
<dbReference type="GO" id="GO:0005506">
    <property type="term" value="F:iron ion binding"/>
    <property type="evidence" value="ECO:0007669"/>
    <property type="project" value="InterPro"/>
</dbReference>
<dbReference type="PIRSF" id="PIRSF000071">
    <property type="entry name" value="Rubredoxin"/>
    <property type="match status" value="1"/>
</dbReference>
<reference evidence="8 9" key="1">
    <citation type="journal article" date="2016" name="Appl. Environ. Microbiol.">
        <title>Function and Phylogeny of Bacterial Butyryl Coenzyme A:Acetate Transferases and Their Diversity in the Proximal Colon of Swine.</title>
        <authorList>
            <person name="Trachsel J."/>
            <person name="Bayles D.O."/>
            <person name="Looft T."/>
            <person name="Levine U.Y."/>
            <person name="Allen H.K."/>
        </authorList>
    </citation>
    <scope>NUCLEOTIDE SEQUENCE [LARGE SCALE GENOMIC DNA]</scope>
    <source>
        <strain evidence="8 9">35-6-1</strain>
    </source>
</reference>
<dbReference type="GO" id="GO:0043448">
    <property type="term" value="P:alkane catabolic process"/>
    <property type="evidence" value="ECO:0007669"/>
    <property type="project" value="TreeGrafter"/>
</dbReference>
<evidence type="ECO:0000256" key="3">
    <source>
        <dbReference type="ARBA" id="ARBA00022723"/>
    </source>
</evidence>
<comment type="similarity">
    <text evidence="1 6">Belongs to the rubredoxin family.</text>
</comment>